<sequence>MATSASVYNYERTTRQILKRHRKDPASFILHLHPQFMRFEKQDGYFLLESRTTDFLDYLCRQIIPVDLMDVFQQAGVPFFEGCLIVEVHDHRKPCPGSGTSLNHFGPDGRRLYPSNTSLYYLREGGRYGTQANNGACRFLSLKDETSPSPEGVEIYRMILRSSDETIWNDLRMMDIKAGGVWSDEDALRIESQILHLTAPPLCLTPDSHVTRIANTMLSSTMPSAFHAGSASRPHSRVDRATGHKLNSVELEQVENRDARRLQIMNMMRHGWSSTTQNDLPGESKAGMSRSSCLETLRKMRQNYAETAQEGPTVVPVTQNISDKSEAKKIPAATRKKRSKGNDESNTPDTKNAAASSTEAQRVRTKRRKKDASPVEDKTKSKSDMSPARAESKTPSSPFIPGPSDSNNLSNTSVSTILSPTSKGKSSPLVLPGGTELNKTPKITNSPILPSGKVKPTFSSGLFNSWNQQNS</sequence>
<feature type="compositionally biased region" description="Polar residues" evidence="1">
    <location>
        <begin position="437"/>
        <end position="448"/>
    </location>
</feature>
<dbReference type="VEuPathDB" id="FungiDB:DNF11_1108"/>
<feature type="compositionally biased region" description="Polar residues" evidence="1">
    <location>
        <begin position="457"/>
        <end position="471"/>
    </location>
</feature>
<feature type="region of interest" description="Disordered" evidence="1">
    <location>
        <begin position="305"/>
        <end position="471"/>
    </location>
</feature>
<feature type="compositionally biased region" description="Polar residues" evidence="1">
    <location>
        <begin position="344"/>
        <end position="360"/>
    </location>
</feature>
<feature type="compositionally biased region" description="Basic and acidic residues" evidence="1">
    <location>
        <begin position="371"/>
        <end position="383"/>
    </location>
</feature>
<accession>A0A3G2S4P6</accession>
<dbReference type="InterPro" id="IPR046468">
    <property type="entry name" value="Spt20-like_SEP"/>
</dbReference>
<feature type="domain" description="Spt20-like SEP" evidence="2">
    <location>
        <begin position="23"/>
        <end position="217"/>
    </location>
</feature>
<dbReference type="EMBL" id="CP033149">
    <property type="protein sequence ID" value="AYO42058.1"/>
    <property type="molecule type" value="Genomic_DNA"/>
</dbReference>
<proteinExistence type="predicted"/>
<dbReference type="GO" id="GO:0006357">
    <property type="term" value="P:regulation of transcription by RNA polymerase II"/>
    <property type="evidence" value="ECO:0007669"/>
    <property type="project" value="TreeGrafter"/>
</dbReference>
<keyword evidence="4" id="KW-1185">Reference proteome</keyword>
<reference evidence="3 4" key="1">
    <citation type="submission" date="2018-10" db="EMBL/GenBank/DDBJ databases">
        <title>Complete genome sequence of Malassezia restricta CBS 7877.</title>
        <authorList>
            <person name="Morand S.C."/>
            <person name="Bertignac M."/>
            <person name="Iltis A."/>
            <person name="Kolder I."/>
            <person name="Pirovano W."/>
            <person name="Jourdain R."/>
            <person name="Clavaud C."/>
        </authorList>
    </citation>
    <scope>NUCLEOTIDE SEQUENCE [LARGE SCALE GENOMIC DNA]</scope>
    <source>
        <strain evidence="3 4">CBS 7877</strain>
    </source>
</reference>
<dbReference type="AlphaFoldDB" id="A0A3G2S4P6"/>
<evidence type="ECO:0000313" key="3">
    <source>
        <dbReference type="EMBL" id="AYO42058.1"/>
    </source>
</evidence>
<dbReference type="PANTHER" id="PTHR13526:SF8">
    <property type="entry name" value="TRANSCRIPTION FACTOR SPT20 HOMOLOG"/>
    <property type="match status" value="1"/>
</dbReference>
<protein>
    <submittedName>
        <fullName evidence="3">SAGA complex subunit spt20</fullName>
    </submittedName>
</protein>
<organism evidence="3 4">
    <name type="scientific">Malassezia restricta (strain ATCC 96810 / NBRC 103918 / CBS 7877)</name>
    <name type="common">Seborrheic dermatitis infection agent</name>
    <dbReference type="NCBI Taxonomy" id="425264"/>
    <lineage>
        <taxon>Eukaryota</taxon>
        <taxon>Fungi</taxon>
        <taxon>Dikarya</taxon>
        <taxon>Basidiomycota</taxon>
        <taxon>Ustilaginomycotina</taxon>
        <taxon>Malasseziomycetes</taxon>
        <taxon>Malasseziales</taxon>
        <taxon>Malasseziaceae</taxon>
        <taxon>Malassezia</taxon>
    </lineage>
</organism>
<name>A0A3G2S4P6_MALR7</name>
<dbReference type="GO" id="GO:0003712">
    <property type="term" value="F:transcription coregulator activity"/>
    <property type="evidence" value="ECO:0007669"/>
    <property type="project" value="InterPro"/>
</dbReference>
<dbReference type="PANTHER" id="PTHR13526">
    <property type="entry name" value="TRANSCRIPTION FACTOR SPT20 HOMOLOG"/>
    <property type="match status" value="1"/>
</dbReference>
<dbReference type="OrthoDB" id="1932706at2759"/>
<dbReference type="InterPro" id="IPR021950">
    <property type="entry name" value="Spt20"/>
</dbReference>
<evidence type="ECO:0000256" key="1">
    <source>
        <dbReference type="SAM" id="MobiDB-lite"/>
    </source>
</evidence>
<dbReference type="Pfam" id="PF12090">
    <property type="entry name" value="Spt20_SEP"/>
    <property type="match status" value="1"/>
</dbReference>
<evidence type="ECO:0000313" key="4">
    <source>
        <dbReference type="Proteomes" id="UP000269793"/>
    </source>
</evidence>
<dbReference type="STRING" id="425264.A0A3G2S4P6"/>
<evidence type="ECO:0000259" key="2">
    <source>
        <dbReference type="Pfam" id="PF12090"/>
    </source>
</evidence>
<gene>
    <name evidence="3" type="primary">spt20</name>
    <name evidence="3" type="ORF">DNF11_1108</name>
</gene>
<dbReference type="Proteomes" id="UP000269793">
    <property type="component" value="Chromosome II"/>
</dbReference>
<feature type="region of interest" description="Disordered" evidence="1">
    <location>
        <begin position="270"/>
        <end position="291"/>
    </location>
</feature>
<feature type="compositionally biased region" description="Polar residues" evidence="1">
    <location>
        <begin position="404"/>
        <end position="425"/>
    </location>
</feature>
<dbReference type="GO" id="GO:0000124">
    <property type="term" value="C:SAGA complex"/>
    <property type="evidence" value="ECO:0007669"/>
    <property type="project" value="InterPro"/>
</dbReference>